<keyword evidence="10" id="KW-0969">Cilium</keyword>
<dbReference type="EMBL" id="JAYGII010000001">
    <property type="protein sequence ID" value="MEA5444239.1"/>
    <property type="molecule type" value="Genomic_DNA"/>
</dbReference>
<evidence type="ECO:0000256" key="6">
    <source>
        <dbReference type="RuleBase" id="RU362116"/>
    </source>
</evidence>
<dbReference type="NCBIfam" id="TIGR03506">
    <property type="entry name" value="FlgEFG_subfam"/>
    <property type="match status" value="1"/>
</dbReference>
<comment type="caution">
    <text evidence="10">The sequence shown here is derived from an EMBL/GenBank/DDBJ whole genome shotgun (WGS) entry which is preliminary data.</text>
</comment>
<reference evidence="10 11" key="1">
    <citation type="submission" date="2023-12" db="EMBL/GenBank/DDBJ databases">
        <title>Whole-genome sequencing of halo(alkali)philic microorganisms from hypersaline lakes.</title>
        <authorList>
            <person name="Sorokin D.Y."/>
            <person name="Merkel A.Y."/>
            <person name="Messina E."/>
            <person name="Yakimov M."/>
        </authorList>
    </citation>
    <scope>NUCLEOTIDE SEQUENCE [LARGE SCALE GENOMIC DNA]</scope>
    <source>
        <strain evidence="10 11">AB-CW1</strain>
    </source>
</reference>
<evidence type="ECO:0000259" key="7">
    <source>
        <dbReference type="Pfam" id="PF00460"/>
    </source>
</evidence>
<dbReference type="GO" id="GO:0030694">
    <property type="term" value="C:bacterial-type flagellum basal body, rod"/>
    <property type="evidence" value="ECO:0007669"/>
    <property type="project" value="UniProtKB-UniRule"/>
</dbReference>
<evidence type="ECO:0000259" key="8">
    <source>
        <dbReference type="Pfam" id="PF06429"/>
    </source>
</evidence>
<dbReference type="InterPro" id="IPR053967">
    <property type="entry name" value="LlgE_F_G-like_D1"/>
</dbReference>
<keyword evidence="10" id="KW-0282">Flagellum</keyword>
<comment type="similarity">
    <text evidence="2 6">Belongs to the flagella basal body rod proteins family.</text>
</comment>
<dbReference type="GO" id="GO:0071978">
    <property type="term" value="P:bacterial-type flagellum-dependent swarming motility"/>
    <property type="evidence" value="ECO:0007669"/>
    <property type="project" value="TreeGrafter"/>
</dbReference>
<protein>
    <recommendedName>
        <fullName evidence="5 6">Flagellar basal-body rod protein FlgF</fullName>
    </recommendedName>
</protein>
<dbReference type="RefSeq" id="WP_346049242.1">
    <property type="nucleotide sequence ID" value="NZ_JAYGII010000001.1"/>
</dbReference>
<dbReference type="NCBIfam" id="TIGR02490">
    <property type="entry name" value="flgF"/>
    <property type="match status" value="1"/>
</dbReference>
<organism evidence="10 11">
    <name type="scientific">Natronospira elongata</name>
    <dbReference type="NCBI Taxonomy" id="3110268"/>
    <lineage>
        <taxon>Bacteria</taxon>
        <taxon>Pseudomonadati</taxon>
        <taxon>Pseudomonadota</taxon>
        <taxon>Gammaproteobacteria</taxon>
        <taxon>Natronospirales</taxon>
        <taxon>Natronospiraceae</taxon>
        <taxon>Natronospira</taxon>
    </lineage>
</organism>
<dbReference type="InterPro" id="IPR001444">
    <property type="entry name" value="Flag_bb_rod_N"/>
</dbReference>
<feature type="domain" description="Flagellar hook protein FlgE/F/G-like D1" evidence="9">
    <location>
        <begin position="81"/>
        <end position="145"/>
    </location>
</feature>
<evidence type="ECO:0000256" key="2">
    <source>
        <dbReference type="ARBA" id="ARBA00009677"/>
    </source>
</evidence>
<evidence type="ECO:0000256" key="3">
    <source>
        <dbReference type="ARBA" id="ARBA00023143"/>
    </source>
</evidence>
<sequence>MDRSIYIGMTGAKQTMQAQAANSHNLANANTAGFRADLHAFAPEEVRGPGYASRVNAVNRGLGVDFTPGTMQTTGREMDVAIQGEGWIAVQAPDGSEAYTRAGDLQLTANGNLVTGTGHPVLGDAGPVAVPPHDELSIGNDGTISIVPQGQGSEAMALVDRIKLVNPPLEELEKGPDGLVRLADGQEAEADAEVSLASGVLEGSNVNVTTAMVNMIQLARQYETQVKMIQSADDNARAASELIRGQG</sequence>
<dbReference type="InterPro" id="IPR010930">
    <property type="entry name" value="Flg_bb/hook_C_dom"/>
</dbReference>
<evidence type="ECO:0000256" key="5">
    <source>
        <dbReference type="ARBA" id="ARBA00040228"/>
    </source>
</evidence>
<dbReference type="SUPFAM" id="SSF117143">
    <property type="entry name" value="Flagellar hook protein flgE"/>
    <property type="match status" value="1"/>
</dbReference>
<dbReference type="InterPro" id="IPR020013">
    <property type="entry name" value="Flagellar_FlgE/F/G"/>
</dbReference>
<dbReference type="NCBIfam" id="NF009280">
    <property type="entry name" value="PRK12640.1"/>
    <property type="match status" value="1"/>
</dbReference>
<dbReference type="InterPro" id="IPR012836">
    <property type="entry name" value="FlgF"/>
</dbReference>
<evidence type="ECO:0000313" key="10">
    <source>
        <dbReference type="EMBL" id="MEA5444239.1"/>
    </source>
</evidence>
<evidence type="ECO:0000256" key="1">
    <source>
        <dbReference type="ARBA" id="ARBA00004117"/>
    </source>
</evidence>
<evidence type="ECO:0000256" key="4">
    <source>
        <dbReference type="ARBA" id="ARBA00038560"/>
    </source>
</evidence>
<proteinExistence type="inferred from homology"/>
<dbReference type="Pfam" id="PF06429">
    <property type="entry name" value="Flg_bbr_C"/>
    <property type="match status" value="1"/>
</dbReference>
<dbReference type="InterPro" id="IPR037925">
    <property type="entry name" value="FlgE/F/G-like"/>
</dbReference>
<accession>A0AAP6MJ87</accession>
<gene>
    <name evidence="10" type="primary">flgF</name>
    <name evidence="10" type="ORF">VCB98_00210</name>
</gene>
<name>A0AAP6MJ87_9GAMM</name>
<evidence type="ECO:0000313" key="11">
    <source>
        <dbReference type="Proteomes" id="UP001302316"/>
    </source>
</evidence>
<dbReference type="PANTHER" id="PTHR30435:SF18">
    <property type="entry name" value="FLAGELLAR BASAL-BODY ROD PROTEIN FLGF"/>
    <property type="match status" value="1"/>
</dbReference>
<dbReference type="Proteomes" id="UP001302316">
    <property type="component" value="Unassembled WGS sequence"/>
</dbReference>
<evidence type="ECO:0000259" key="9">
    <source>
        <dbReference type="Pfam" id="PF22692"/>
    </source>
</evidence>
<keyword evidence="11" id="KW-1185">Reference proteome</keyword>
<dbReference type="Pfam" id="PF00460">
    <property type="entry name" value="Flg_bb_rod"/>
    <property type="match status" value="1"/>
</dbReference>
<dbReference type="Pfam" id="PF22692">
    <property type="entry name" value="LlgE_F_G_D1"/>
    <property type="match status" value="1"/>
</dbReference>
<feature type="domain" description="Flagellar basal-body/hook protein C-terminal" evidence="8">
    <location>
        <begin position="198"/>
        <end position="242"/>
    </location>
</feature>
<dbReference type="AlphaFoldDB" id="A0AAP6MJ87"/>
<comment type="subcellular location">
    <subcellularLocation>
        <location evidence="1 6">Bacterial flagellum basal body</location>
    </subcellularLocation>
</comment>
<comment type="subunit">
    <text evidence="4 6">The basal body constitutes a major portion of the flagellar organelle and consists of five rings (E,L,P,S, and M) mounted on a central rod. The rod consists of about 26 subunits of FlgG in the distal portion, and FlgB, FlgC and FlgF are thought to build up the proximal portion of the rod with about 6 subunits each.</text>
</comment>
<keyword evidence="10" id="KW-0966">Cell projection</keyword>
<feature type="domain" description="Flagellar basal body rod protein N-terminal" evidence="7">
    <location>
        <begin position="5"/>
        <end position="35"/>
    </location>
</feature>
<keyword evidence="3 6" id="KW-0975">Bacterial flagellum</keyword>
<dbReference type="PANTHER" id="PTHR30435">
    <property type="entry name" value="FLAGELLAR PROTEIN"/>
    <property type="match status" value="1"/>
</dbReference>